<evidence type="ECO:0000313" key="2">
    <source>
        <dbReference type="Proteomes" id="UP001549799"/>
    </source>
</evidence>
<dbReference type="RefSeq" id="WP_354616138.1">
    <property type="nucleotide sequence ID" value="NZ_JBEXAE010000006.1"/>
</dbReference>
<name>A0ABV2SWR2_9FLAO</name>
<accession>A0ABV2SWR2</accession>
<dbReference type="EMBL" id="JBEXAE010000006">
    <property type="protein sequence ID" value="MET6991594.1"/>
    <property type="molecule type" value="Genomic_DNA"/>
</dbReference>
<evidence type="ECO:0000313" key="1">
    <source>
        <dbReference type="EMBL" id="MET6991594.1"/>
    </source>
</evidence>
<reference evidence="1 2" key="1">
    <citation type="submission" date="2024-07" db="EMBL/GenBank/DDBJ databases">
        <title>The genome sequence of type strain Sediminicola arcticus GDMCC 1.2805.</title>
        <authorList>
            <person name="Liu Y."/>
        </authorList>
    </citation>
    <scope>NUCLEOTIDE SEQUENCE [LARGE SCALE GENOMIC DNA]</scope>
    <source>
        <strain evidence="1 2">GDMCC 1.2805</strain>
    </source>
</reference>
<proteinExistence type="predicted"/>
<comment type="caution">
    <text evidence="1">The sequence shown here is derived from an EMBL/GenBank/DDBJ whole genome shotgun (WGS) entry which is preliminary data.</text>
</comment>
<keyword evidence="2" id="KW-1185">Reference proteome</keyword>
<sequence length="96" mass="10837">MVRRLWFRFLRDNVFLISGQGTYTGKIRNVCAKEIVTILRREASCRFILSGVLAISKNDATASLDFGDGSCDSKGLLTYSNGDMREIFLRRLIGIK</sequence>
<gene>
    <name evidence="1" type="ORF">ABXZ36_13155</name>
</gene>
<dbReference type="Proteomes" id="UP001549799">
    <property type="component" value="Unassembled WGS sequence"/>
</dbReference>
<organism evidence="1 2">
    <name type="scientific">Sediminicola arcticus</name>
    <dbReference type="NCBI Taxonomy" id="1574308"/>
    <lineage>
        <taxon>Bacteria</taxon>
        <taxon>Pseudomonadati</taxon>
        <taxon>Bacteroidota</taxon>
        <taxon>Flavobacteriia</taxon>
        <taxon>Flavobacteriales</taxon>
        <taxon>Flavobacteriaceae</taxon>
        <taxon>Sediminicola</taxon>
    </lineage>
</organism>
<protein>
    <submittedName>
        <fullName evidence="1">Uncharacterized protein</fullName>
    </submittedName>
</protein>